<dbReference type="SUPFAM" id="SSF47353">
    <property type="entry name" value="Retrovirus capsid dimerization domain-like"/>
    <property type="match status" value="1"/>
</dbReference>
<dbReference type="InterPro" id="IPR001878">
    <property type="entry name" value="Znf_CCHC"/>
</dbReference>
<dbReference type="InterPro" id="IPR001969">
    <property type="entry name" value="Aspartic_peptidase_AS"/>
</dbReference>
<organism evidence="4 5">
    <name type="scientific">Merluccius polli</name>
    <name type="common">Benguela hake</name>
    <name type="synonym">Merluccius cadenati</name>
    <dbReference type="NCBI Taxonomy" id="89951"/>
    <lineage>
        <taxon>Eukaryota</taxon>
        <taxon>Metazoa</taxon>
        <taxon>Chordata</taxon>
        <taxon>Craniata</taxon>
        <taxon>Vertebrata</taxon>
        <taxon>Euteleostomi</taxon>
        <taxon>Actinopterygii</taxon>
        <taxon>Neopterygii</taxon>
        <taxon>Teleostei</taxon>
        <taxon>Neoteleostei</taxon>
        <taxon>Acanthomorphata</taxon>
        <taxon>Zeiogadaria</taxon>
        <taxon>Gadariae</taxon>
        <taxon>Gadiformes</taxon>
        <taxon>Gadoidei</taxon>
        <taxon>Merlucciidae</taxon>
        <taxon>Merluccius</taxon>
    </lineage>
</organism>
<feature type="region of interest" description="Disordered" evidence="2">
    <location>
        <begin position="405"/>
        <end position="515"/>
    </location>
</feature>
<evidence type="ECO:0000256" key="2">
    <source>
        <dbReference type="SAM" id="MobiDB-lite"/>
    </source>
</evidence>
<dbReference type="GO" id="GO:0008270">
    <property type="term" value="F:zinc ion binding"/>
    <property type="evidence" value="ECO:0007669"/>
    <property type="project" value="UniProtKB-KW"/>
</dbReference>
<feature type="region of interest" description="Disordered" evidence="2">
    <location>
        <begin position="33"/>
        <end position="56"/>
    </location>
</feature>
<sequence>MVEDAGTSVHARLRVAPNPGVFGGVFAYGSTVEGGDHQRRTMQNPGATAGPAGPRESDNCLDLLTEAVLRLTQQATQAPPTTAPTSRLTKLGPDDEVEAYLETFERVATQERWPEAQWAYIVTLFLTGPAQQASQDLSPGDAGRYPALKATILAYYGHSLAVKALKFREWTFDVREPVRTQVARQCRLARRWLAEGEGPSPVDRVVVDNTVRQLPPDARRILAYQYPETVDDLVRQLENWQVARRLAADPRPTPRPVRRGTPTPLPRTGPFPMPQDRGEPERRSCYHCGQRGHLARDCPDRQDVPMPSAGTWPADHPACMLATCWAQGAKDSPTVPIKVMHLDTHALLDTGSAVTLVRADLAGGRPGTPMQVSCVHGDTWTYETCHVVVRTPQGVFVARAGIVPTLPRGGTEEDESCGGRADEGDDRTSERHGDRRPEGPPPDPDQPWERPAERPPDPPSRGTSPTPEERGHQRREARPGPPGTRYDRETEPGPIPTPSPPPRGGTAPLSPRAPP</sequence>
<proteinExistence type="predicted"/>
<dbReference type="SMART" id="SM00343">
    <property type="entry name" value="ZnF_C2HC"/>
    <property type="match status" value="1"/>
</dbReference>
<dbReference type="PROSITE" id="PS50158">
    <property type="entry name" value="ZF_CCHC"/>
    <property type="match status" value="1"/>
</dbReference>
<feature type="domain" description="CCHC-type" evidence="3">
    <location>
        <begin position="285"/>
        <end position="300"/>
    </location>
</feature>
<feature type="compositionally biased region" description="Pro residues" evidence="2">
    <location>
        <begin position="263"/>
        <end position="273"/>
    </location>
</feature>
<feature type="compositionally biased region" description="Pro residues" evidence="2">
    <location>
        <begin position="493"/>
        <end position="503"/>
    </location>
</feature>
<dbReference type="EMBL" id="JAOPHQ010004263">
    <property type="protein sequence ID" value="KAK0140306.1"/>
    <property type="molecule type" value="Genomic_DNA"/>
</dbReference>
<feature type="compositionally biased region" description="Basic and acidic residues" evidence="2">
    <location>
        <begin position="447"/>
        <end position="456"/>
    </location>
</feature>
<dbReference type="InterPro" id="IPR021109">
    <property type="entry name" value="Peptidase_aspartic_dom_sf"/>
</dbReference>
<dbReference type="Gene3D" id="4.10.60.10">
    <property type="entry name" value="Zinc finger, CCHC-type"/>
    <property type="match status" value="1"/>
</dbReference>
<gene>
    <name evidence="4" type="ORF">N1851_022781</name>
</gene>
<dbReference type="GO" id="GO:0006508">
    <property type="term" value="P:proteolysis"/>
    <property type="evidence" value="ECO:0007669"/>
    <property type="project" value="InterPro"/>
</dbReference>
<evidence type="ECO:0000313" key="5">
    <source>
        <dbReference type="Proteomes" id="UP001174136"/>
    </source>
</evidence>
<dbReference type="PANTHER" id="PTHR46888:SF15">
    <property type="entry name" value="ZINC FINGER AND SCAN DOMAIN-CONTAINING PROTEIN 12-LIKE"/>
    <property type="match status" value="1"/>
</dbReference>
<feature type="region of interest" description="Disordered" evidence="2">
    <location>
        <begin position="248"/>
        <end position="283"/>
    </location>
</feature>
<dbReference type="PANTHER" id="PTHR46888">
    <property type="entry name" value="ZINC KNUCKLE DOMAINCONTAINING PROTEIN-RELATED"/>
    <property type="match status" value="1"/>
</dbReference>
<dbReference type="GO" id="GO:0004190">
    <property type="term" value="F:aspartic-type endopeptidase activity"/>
    <property type="evidence" value="ECO:0007669"/>
    <property type="project" value="InterPro"/>
</dbReference>
<feature type="compositionally biased region" description="Basic and acidic residues" evidence="2">
    <location>
        <begin position="420"/>
        <end position="438"/>
    </location>
</feature>
<keyword evidence="5" id="KW-1185">Reference proteome</keyword>
<keyword evidence="1" id="KW-0863">Zinc-finger</keyword>
<feature type="compositionally biased region" description="Basic and acidic residues" evidence="2">
    <location>
        <begin position="467"/>
        <end position="478"/>
    </location>
</feature>
<dbReference type="SUPFAM" id="SSF50630">
    <property type="entry name" value="Acid proteases"/>
    <property type="match status" value="1"/>
</dbReference>
<dbReference type="AlphaFoldDB" id="A0AA47MHR5"/>
<comment type="caution">
    <text evidence="4">The sequence shown here is derived from an EMBL/GenBank/DDBJ whole genome shotgun (WGS) entry which is preliminary data.</text>
</comment>
<keyword evidence="1" id="KW-0862">Zinc</keyword>
<dbReference type="SUPFAM" id="SSF57756">
    <property type="entry name" value="Retrovirus zinc finger-like domains"/>
    <property type="match status" value="1"/>
</dbReference>
<name>A0AA47MHR5_MERPO</name>
<evidence type="ECO:0000256" key="1">
    <source>
        <dbReference type="PROSITE-ProRule" id="PRU00047"/>
    </source>
</evidence>
<evidence type="ECO:0000259" key="3">
    <source>
        <dbReference type="PROSITE" id="PS50158"/>
    </source>
</evidence>
<evidence type="ECO:0000313" key="4">
    <source>
        <dbReference type="EMBL" id="KAK0140306.1"/>
    </source>
</evidence>
<dbReference type="PROSITE" id="PS00141">
    <property type="entry name" value="ASP_PROTEASE"/>
    <property type="match status" value="1"/>
</dbReference>
<keyword evidence="1" id="KW-0479">Metal-binding</keyword>
<dbReference type="InterPro" id="IPR036875">
    <property type="entry name" value="Znf_CCHC_sf"/>
</dbReference>
<dbReference type="Pfam" id="PF00098">
    <property type="entry name" value="zf-CCHC"/>
    <property type="match status" value="1"/>
</dbReference>
<reference evidence="4" key="1">
    <citation type="journal article" date="2023" name="Front. Mar. Sci.">
        <title>A new Merluccius polli reference genome to investigate the effects of global change in West African waters.</title>
        <authorList>
            <person name="Mateo J.L."/>
            <person name="Blanco-Fernandez C."/>
            <person name="Garcia-Vazquez E."/>
            <person name="Machado-Schiaffino G."/>
        </authorList>
    </citation>
    <scope>NUCLEOTIDE SEQUENCE</scope>
    <source>
        <strain evidence="4">C29</strain>
        <tissue evidence="4">Fin</tissue>
    </source>
</reference>
<dbReference type="GO" id="GO:0003676">
    <property type="term" value="F:nucleic acid binding"/>
    <property type="evidence" value="ECO:0007669"/>
    <property type="project" value="InterPro"/>
</dbReference>
<accession>A0AA47MHR5</accession>
<protein>
    <recommendedName>
        <fullName evidence="3">CCHC-type domain-containing protein</fullName>
    </recommendedName>
</protein>
<dbReference type="Proteomes" id="UP001174136">
    <property type="component" value="Unassembled WGS sequence"/>
</dbReference>